<feature type="transmembrane region" description="Helical" evidence="7">
    <location>
        <begin position="168"/>
        <end position="192"/>
    </location>
</feature>
<evidence type="ECO:0000256" key="1">
    <source>
        <dbReference type="ARBA" id="ARBA00004651"/>
    </source>
</evidence>
<dbReference type="PANTHER" id="PTHR30269:SF23">
    <property type="entry name" value="MEMBRANE TRANSPORTER PROTEIN YDHB-RELATED"/>
    <property type="match status" value="1"/>
</dbReference>
<protein>
    <recommendedName>
        <fullName evidence="7">Probable membrane transporter protein</fullName>
    </recommendedName>
</protein>
<dbReference type="GO" id="GO:0005886">
    <property type="term" value="C:plasma membrane"/>
    <property type="evidence" value="ECO:0007669"/>
    <property type="project" value="UniProtKB-SubCell"/>
</dbReference>
<keyword evidence="5 7" id="KW-1133">Transmembrane helix</keyword>
<name>A0A218P1R2_THECE</name>
<dbReference type="KEGG" id="tce:A3L02_04380"/>
<dbReference type="Pfam" id="PF01925">
    <property type="entry name" value="TauE"/>
    <property type="match status" value="1"/>
</dbReference>
<keyword evidence="9" id="KW-1185">Reference proteome</keyword>
<evidence type="ECO:0000256" key="2">
    <source>
        <dbReference type="ARBA" id="ARBA00022448"/>
    </source>
</evidence>
<proteinExistence type="inferred from homology"/>
<dbReference type="Proteomes" id="UP000197156">
    <property type="component" value="Chromosome"/>
</dbReference>
<feature type="transmembrane region" description="Helical" evidence="7">
    <location>
        <begin position="131"/>
        <end position="148"/>
    </location>
</feature>
<keyword evidence="3 7" id="KW-1003">Cell membrane</keyword>
<accession>A0A218P1R2</accession>
<keyword evidence="6 7" id="KW-0472">Membrane</keyword>
<keyword evidence="4 7" id="KW-0812">Transmembrane</keyword>
<reference evidence="8 9" key="1">
    <citation type="submission" date="2016-03" db="EMBL/GenBank/DDBJ databases">
        <title>Complete genome sequence of Thermococcus celer.</title>
        <authorList>
            <person name="Oger P.M."/>
        </authorList>
    </citation>
    <scope>NUCLEOTIDE SEQUENCE [LARGE SCALE GENOMIC DNA]</scope>
    <source>
        <strain evidence="8 9">Vu 13</strain>
    </source>
</reference>
<keyword evidence="2" id="KW-0813">Transport</keyword>
<dbReference type="EMBL" id="CP014854">
    <property type="protein sequence ID" value="ASI98850.1"/>
    <property type="molecule type" value="Genomic_DNA"/>
</dbReference>
<feature type="transmembrane region" description="Helical" evidence="7">
    <location>
        <begin position="259"/>
        <end position="276"/>
    </location>
</feature>
<dbReference type="PANTHER" id="PTHR30269">
    <property type="entry name" value="TRANSMEMBRANE PROTEIN YFCA"/>
    <property type="match status" value="1"/>
</dbReference>
<sequence length="277" mass="29867">MARRGPINPIPKREIVMRRCNIKRKSIKYQNIAWNMRTLLIALLSFGGGFIGSMMSGGSMVILSILTFAGLPIKEAVGILKVVIAALTFVSTLTYFRGGALDVKLAPLLTISSIFGAFIGTSLFLSLSQELANFIAAALLLAGMYFTVRFKPGSEGKHGRKSKAEISIVGLLIGAYIGILGIASTLVVISALEIFFRLDILKANGTAKMIIFLNNTMAALNYGLKGSLDYSMMWPILIPVMVGSWLGAKSALRMGSEKLRIVFIAIGALTLLRILFG</sequence>
<evidence type="ECO:0000256" key="4">
    <source>
        <dbReference type="ARBA" id="ARBA00022692"/>
    </source>
</evidence>
<organism evidence="8 9">
    <name type="scientific">Thermococcus celer Vu 13 = JCM 8558</name>
    <dbReference type="NCBI Taxonomy" id="1293037"/>
    <lineage>
        <taxon>Archaea</taxon>
        <taxon>Methanobacteriati</taxon>
        <taxon>Methanobacteriota</taxon>
        <taxon>Thermococci</taxon>
        <taxon>Thermococcales</taxon>
        <taxon>Thermococcaceae</taxon>
        <taxon>Thermococcus</taxon>
    </lineage>
</organism>
<evidence type="ECO:0000313" key="8">
    <source>
        <dbReference type="EMBL" id="ASI98850.1"/>
    </source>
</evidence>
<evidence type="ECO:0000256" key="5">
    <source>
        <dbReference type="ARBA" id="ARBA00022989"/>
    </source>
</evidence>
<evidence type="ECO:0000313" key="9">
    <source>
        <dbReference type="Proteomes" id="UP000197156"/>
    </source>
</evidence>
<dbReference type="InterPro" id="IPR052017">
    <property type="entry name" value="TSUP"/>
</dbReference>
<comment type="similarity">
    <text evidence="7">Belongs to the 4-toluene sulfonate uptake permease (TSUP) (TC 2.A.102) family.</text>
</comment>
<feature type="transmembrane region" description="Helical" evidence="7">
    <location>
        <begin position="108"/>
        <end position="125"/>
    </location>
</feature>
<comment type="subcellular location">
    <subcellularLocation>
        <location evidence="1 7">Cell membrane</location>
        <topology evidence="1 7">Multi-pass membrane protein</topology>
    </subcellularLocation>
</comment>
<evidence type="ECO:0000256" key="7">
    <source>
        <dbReference type="RuleBase" id="RU363041"/>
    </source>
</evidence>
<dbReference type="InterPro" id="IPR002781">
    <property type="entry name" value="TM_pro_TauE-like"/>
</dbReference>
<dbReference type="AlphaFoldDB" id="A0A218P1R2"/>
<feature type="transmembrane region" description="Helical" evidence="7">
    <location>
        <begin position="79"/>
        <end position="96"/>
    </location>
</feature>
<evidence type="ECO:0000256" key="6">
    <source>
        <dbReference type="ARBA" id="ARBA00023136"/>
    </source>
</evidence>
<gene>
    <name evidence="8" type="ORF">A3L02_04380</name>
</gene>
<feature type="transmembrane region" description="Helical" evidence="7">
    <location>
        <begin position="230"/>
        <end position="247"/>
    </location>
</feature>
<evidence type="ECO:0000256" key="3">
    <source>
        <dbReference type="ARBA" id="ARBA00022475"/>
    </source>
</evidence>